<sequence>MAEPSTEITDAFTILADTRRRYALYHLTRQDAPVSFDNLVTQVAAKETDTEPDAVDNESFNAVASAMHHVHLPMLSERGVVTYEANPGEIKLVDDPSSLQPHLDAARRSELGSDTPTGQR</sequence>
<feature type="region of interest" description="Disordered" evidence="1">
    <location>
        <begin position="90"/>
        <end position="120"/>
    </location>
</feature>
<evidence type="ECO:0000256" key="1">
    <source>
        <dbReference type="SAM" id="MobiDB-lite"/>
    </source>
</evidence>
<dbReference type="STRING" id="392421.SAMN04488694_15115"/>
<dbReference type="Proteomes" id="UP000324021">
    <property type="component" value="Unassembled WGS sequence"/>
</dbReference>
<accession>A0A1I0JQD9</accession>
<dbReference type="AlphaFoldDB" id="A0A1I0JQD9"/>
<dbReference type="EMBL" id="FOIC01000051">
    <property type="protein sequence ID" value="SEU11911.1"/>
    <property type="molecule type" value="Genomic_DNA"/>
</dbReference>
<reference evidence="5 6" key="2">
    <citation type="submission" date="2016-10" db="EMBL/GenBank/DDBJ databases">
        <authorList>
            <person name="Varghese N."/>
            <person name="Submissions S."/>
        </authorList>
    </citation>
    <scope>NUCLEOTIDE SEQUENCE [LARGE SCALE GENOMIC DNA]</scope>
    <source>
        <strain evidence="3 6">CDM_1</strain>
        <strain evidence="5">CDM_6</strain>
    </source>
</reference>
<feature type="domain" description="DUF7344" evidence="2">
    <location>
        <begin position="12"/>
        <end position="90"/>
    </location>
</feature>
<dbReference type="Pfam" id="PF24035">
    <property type="entry name" value="DUF7344"/>
    <property type="match status" value="1"/>
</dbReference>
<dbReference type="RefSeq" id="WP_092935946.1">
    <property type="nucleotide sequence ID" value="NZ_FMZP01000072.1"/>
</dbReference>
<gene>
    <name evidence="4" type="ORF">SAMN04488694_15115</name>
    <name evidence="3" type="ORF">SAMN05192552_10725</name>
</gene>
<evidence type="ECO:0000313" key="4">
    <source>
        <dbReference type="EMBL" id="SEU11911.1"/>
    </source>
</evidence>
<proteinExistence type="predicted"/>
<dbReference type="OrthoDB" id="206151at2157"/>
<evidence type="ECO:0000313" key="6">
    <source>
        <dbReference type="Proteomes" id="UP000324021"/>
    </source>
</evidence>
<reference evidence="4" key="1">
    <citation type="submission" date="2016-10" db="EMBL/GenBank/DDBJ databases">
        <authorList>
            <person name="de Groot N.N."/>
        </authorList>
    </citation>
    <scope>NUCLEOTIDE SEQUENCE [LARGE SCALE GENOMIC DNA]</scope>
    <source>
        <strain evidence="4">CDM_6</strain>
    </source>
</reference>
<dbReference type="InterPro" id="IPR055768">
    <property type="entry name" value="DUF7344"/>
</dbReference>
<protein>
    <recommendedName>
        <fullName evidence="2">DUF7344 domain-containing protein</fullName>
    </recommendedName>
</protein>
<evidence type="ECO:0000313" key="5">
    <source>
        <dbReference type="Proteomes" id="UP000199320"/>
    </source>
</evidence>
<dbReference type="EMBL" id="FMZP01000072">
    <property type="protein sequence ID" value="SDD92854.1"/>
    <property type="molecule type" value="Genomic_DNA"/>
</dbReference>
<organism evidence="4 5">
    <name type="scientific">Natrinema hispanicum</name>
    <dbReference type="NCBI Taxonomy" id="392421"/>
    <lineage>
        <taxon>Archaea</taxon>
        <taxon>Methanobacteriati</taxon>
        <taxon>Methanobacteriota</taxon>
        <taxon>Stenosarchaea group</taxon>
        <taxon>Halobacteria</taxon>
        <taxon>Halobacteriales</taxon>
        <taxon>Natrialbaceae</taxon>
        <taxon>Natrinema</taxon>
    </lineage>
</organism>
<evidence type="ECO:0000313" key="3">
    <source>
        <dbReference type="EMBL" id="SDD92854.1"/>
    </source>
</evidence>
<keyword evidence="5" id="KW-1185">Reference proteome</keyword>
<evidence type="ECO:0000259" key="2">
    <source>
        <dbReference type="Pfam" id="PF24035"/>
    </source>
</evidence>
<name>A0A1I0JQD9_9EURY</name>
<dbReference type="Proteomes" id="UP000199320">
    <property type="component" value="Unassembled WGS sequence"/>
</dbReference>